<protein>
    <submittedName>
        <fullName evidence="3">Uncharacterized protein</fullName>
    </submittedName>
</protein>
<keyword evidence="2" id="KW-0812">Transmembrane</keyword>
<feature type="compositionally biased region" description="Basic and acidic residues" evidence="1">
    <location>
        <begin position="20"/>
        <end position="32"/>
    </location>
</feature>
<evidence type="ECO:0000313" key="3">
    <source>
        <dbReference type="EMBL" id="KAL2454889.1"/>
    </source>
</evidence>
<reference evidence="4" key="1">
    <citation type="submission" date="2024-07" db="EMBL/GenBank/DDBJ databases">
        <title>Two chromosome-level genome assemblies of Korean endemic species Abeliophyllum distichum and Forsythia ovata (Oleaceae).</title>
        <authorList>
            <person name="Jang H."/>
        </authorList>
    </citation>
    <scope>NUCLEOTIDE SEQUENCE [LARGE SCALE GENOMIC DNA]</scope>
</reference>
<evidence type="ECO:0000313" key="4">
    <source>
        <dbReference type="Proteomes" id="UP001604336"/>
    </source>
</evidence>
<name>A0ABD1NU53_9LAMI</name>
<dbReference type="PANTHER" id="PTHR36000">
    <property type="entry name" value="DEFECTIVE 1273 PROTEIN, PUTATIVE-RELATED"/>
    <property type="match status" value="1"/>
</dbReference>
<keyword evidence="4" id="KW-1185">Reference proteome</keyword>
<feature type="transmembrane region" description="Helical" evidence="2">
    <location>
        <begin position="186"/>
        <end position="202"/>
    </location>
</feature>
<dbReference type="PANTHER" id="PTHR36000:SF3">
    <property type="entry name" value="EMBRYO DEFECTIVE 1273"/>
    <property type="match status" value="1"/>
</dbReference>
<feature type="transmembrane region" description="Helical" evidence="2">
    <location>
        <begin position="159"/>
        <end position="180"/>
    </location>
</feature>
<evidence type="ECO:0000256" key="2">
    <source>
        <dbReference type="SAM" id="Phobius"/>
    </source>
</evidence>
<feature type="region of interest" description="Disordered" evidence="1">
    <location>
        <begin position="17"/>
        <end position="53"/>
    </location>
</feature>
<dbReference type="EMBL" id="JBFOLK010000253">
    <property type="protein sequence ID" value="KAL2454889.1"/>
    <property type="molecule type" value="Genomic_DNA"/>
</dbReference>
<dbReference type="AlphaFoldDB" id="A0ABD1NU53"/>
<gene>
    <name evidence="3" type="ORF">Adt_47612</name>
</gene>
<accession>A0ABD1NU53</accession>
<sequence length="277" mass="31588">MGIRLAIRGGSRLRVPLEIGGRRGREKPKPEESLTSSPSSPVETCTSSPNTTEMTSREQMAFLTSAITPSISPVPSLYSRPCQLHRPFFIHVRPHQVSATSSVKLCRMQQFHGPPKFKMYFTYTKNKLWEFIPDSVRHFPWKEAKGVAQQELLVLGKEALKWSLTAILIFSFASDIIYSISRNKELLIPFGLFVGCLMTNYLNEVSQELSHNDKEGGMTWQLLGIYCFFIFVNVISVYFPVGGKVFLLHVANGGLMQVLWHWRSLLEQDRDEREICE</sequence>
<comment type="caution">
    <text evidence="3">The sequence shown here is derived from an EMBL/GenBank/DDBJ whole genome shotgun (WGS) entry which is preliminary data.</text>
</comment>
<feature type="transmembrane region" description="Helical" evidence="2">
    <location>
        <begin position="222"/>
        <end position="239"/>
    </location>
</feature>
<proteinExistence type="predicted"/>
<keyword evidence="2" id="KW-0472">Membrane</keyword>
<organism evidence="3 4">
    <name type="scientific">Abeliophyllum distichum</name>
    <dbReference type="NCBI Taxonomy" id="126358"/>
    <lineage>
        <taxon>Eukaryota</taxon>
        <taxon>Viridiplantae</taxon>
        <taxon>Streptophyta</taxon>
        <taxon>Embryophyta</taxon>
        <taxon>Tracheophyta</taxon>
        <taxon>Spermatophyta</taxon>
        <taxon>Magnoliopsida</taxon>
        <taxon>eudicotyledons</taxon>
        <taxon>Gunneridae</taxon>
        <taxon>Pentapetalae</taxon>
        <taxon>asterids</taxon>
        <taxon>lamiids</taxon>
        <taxon>Lamiales</taxon>
        <taxon>Oleaceae</taxon>
        <taxon>Forsythieae</taxon>
        <taxon>Abeliophyllum</taxon>
    </lineage>
</organism>
<keyword evidence="2" id="KW-1133">Transmembrane helix</keyword>
<dbReference type="Proteomes" id="UP001604336">
    <property type="component" value="Unassembled WGS sequence"/>
</dbReference>
<evidence type="ECO:0000256" key="1">
    <source>
        <dbReference type="SAM" id="MobiDB-lite"/>
    </source>
</evidence>
<feature type="compositionally biased region" description="Low complexity" evidence="1">
    <location>
        <begin position="33"/>
        <end position="44"/>
    </location>
</feature>